<feature type="compositionally biased region" description="Basic residues" evidence="1">
    <location>
        <begin position="151"/>
        <end position="163"/>
    </location>
</feature>
<dbReference type="PANTHER" id="PTHR42831:SF3">
    <property type="entry name" value="1,2-PHENYLACETYL-COA EPOXIDASE, SUBUNIT D-RELATED"/>
    <property type="match status" value="1"/>
</dbReference>
<feature type="region of interest" description="Disordered" evidence="1">
    <location>
        <begin position="151"/>
        <end position="222"/>
    </location>
</feature>
<evidence type="ECO:0000259" key="3">
    <source>
        <dbReference type="Pfam" id="PF23451"/>
    </source>
</evidence>
<dbReference type="Gene3D" id="3.30.300.130">
    <property type="entry name" value="Fe-S cluster assembly (FSCA)"/>
    <property type="match status" value="1"/>
</dbReference>
<proteinExistence type="predicted"/>
<feature type="compositionally biased region" description="Low complexity" evidence="1">
    <location>
        <begin position="80"/>
        <end position="94"/>
    </location>
</feature>
<dbReference type="InterPro" id="IPR034904">
    <property type="entry name" value="FSCA_dom_sf"/>
</dbReference>
<dbReference type="SUPFAM" id="SSF117916">
    <property type="entry name" value="Fe-S cluster assembly (FSCA) domain-like"/>
    <property type="match status" value="1"/>
</dbReference>
<dbReference type="InterPro" id="IPR011883">
    <property type="entry name" value="PaaD-like"/>
</dbReference>
<evidence type="ECO:0000256" key="1">
    <source>
        <dbReference type="SAM" id="MobiDB-lite"/>
    </source>
</evidence>
<organism evidence="4 5">
    <name type="scientific">Nocardioides pocheonensis</name>
    <dbReference type="NCBI Taxonomy" id="661485"/>
    <lineage>
        <taxon>Bacteria</taxon>
        <taxon>Bacillati</taxon>
        <taxon>Actinomycetota</taxon>
        <taxon>Actinomycetes</taxon>
        <taxon>Propionibacteriales</taxon>
        <taxon>Nocardioidaceae</taxon>
        <taxon>Nocardioides</taxon>
    </lineage>
</organism>
<dbReference type="Pfam" id="PF23451">
    <property type="entry name" value="Zn_ribbon_PaaD"/>
    <property type="match status" value="1"/>
</dbReference>
<name>A0A3N0GUS9_9ACTN</name>
<feature type="region of interest" description="Disordered" evidence="1">
    <location>
        <begin position="1"/>
        <end position="136"/>
    </location>
</feature>
<accession>A0A3N0GUS9</accession>
<feature type="compositionally biased region" description="Basic and acidic residues" evidence="1">
    <location>
        <begin position="1"/>
        <end position="19"/>
    </location>
</feature>
<feature type="compositionally biased region" description="Basic and acidic residues" evidence="1">
    <location>
        <begin position="62"/>
        <end position="71"/>
    </location>
</feature>
<comment type="caution">
    <text evidence="4">The sequence shown here is derived from an EMBL/GenBank/DDBJ whole genome shotgun (WGS) entry which is preliminary data.</text>
</comment>
<dbReference type="AlphaFoldDB" id="A0A3N0GUS9"/>
<dbReference type="OrthoDB" id="3684942at2"/>
<protein>
    <submittedName>
        <fullName evidence="4">Phenylacetate-CoA oxygenase subunit PaaJ</fullName>
    </submittedName>
</protein>
<dbReference type="InterPro" id="IPR056572">
    <property type="entry name" value="Zn_ribbon_PaaD"/>
</dbReference>
<reference evidence="4 5" key="1">
    <citation type="submission" date="2018-11" db="EMBL/GenBank/DDBJ databases">
        <authorList>
            <person name="Li F."/>
        </authorList>
    </citation>
    <scope>NUCLEOTIDE SEQUENCE [LARGE SCALE GENOMIC DNA]</scope>
    <source>
        <strain evidence="4 5">Gsoil 818</strain>
    </source>
</reference>
<dbReference type="Pfam" id="PF01883">
    <property type="entry name" value="FeS_assembly_P"/>
    <property type="match status" value="1"/>
</dbReference>
<sequence length="400" mass="42415">MGGPRAADRGGRRDREHRARPARPGPPALPVRRVADRPPAHRGRPGLLPRRAGVPQRLPGRAGERRLRGHDGAPAGAGGVPARALRPARPLGRPHAGRDRRQGGEGGRLPPRPRAPVGAPARRRHPRVAPADADRARGRVALGLRAVRRRLARARPRRARGRGRAGEPRGARACLPPRGPRRGHPGRAGPPPGRHGGARGQAHRSARPPAHRAPAPRPLPPRSELVTAATADRVVAEARVCVAAVLDPELPMITIEDLGILRDVQVHDGRVQVTITPTYAGCPAMDAIRADIEEAVHRALPDHGVDVLTVLAPAWSTDDLTDAGRTKLAEAGIAPPGVSRLAGAGTSTTSRAAVALELSIRCPQCGSPDTRELSRFGSTACKALWVCRACSEPFDSFKNH</sequence>
<dbReference type="NCBIfam" id="TIGR02159">
    <property type="entry name" value="PA_CoA_Oxy4"/>
    <property type="match status" value="1"/>
</dbReference>
<evidence type="ECO:0000259" key="2">
    <source>
        <dbReference type="Pfam" id="PF01883"/>
    </source>
</evidence>
<dbReference type="InterPro" id="IPR002744">
    <property type="entry name" value="MIP18-like"/>
</dbReference>
<evidence type="ECO:0000313" key="5">
    <source>
        <dbReference type="Proteomes" id="UP000279994"/>
    </source>
</evidence>
<dbReference type="InterPro" id="IPR052339">
    <property type="entry name" value="Fe-S_Maturation_MIP18"/>
</dbReference>
<evidence type="ECO:0000313" key="4">
    <source>
        <dbReference type="EMBL" id="RNM16179.1"/>
    </source>
</evidence>
<dbReference type="PANTHER" id="PTHR42831">
    <property type="entry name" value="FE-S PROTEIN MATURATION AUXILIARY FACTOR YITW"/>
    <property type="match status" value="1"/>
</dbReference>
<dbReference type="EMBL" id="RJSF01000019">
    <property type="protein sequence ID" value="RNM16179.1"/>
    <property type="molecule type" value="Genomic_DNA"/>
</dbReference>
<feature type="domain" description="MIP18 family-like" evidence="2">
    <location>
        <begin position="244"/>
        <end position="302"/>
    </location>
</feature>
<gene>
    <name evidence="4" type="primary">paaJ</name>
    <name evidence="4" type="ORF">EFL26_06895</name>
</gene>
<keyword evidence="5" id="KW-1185">Reference proteome</keyword>
<dbReference type="Proteomes" id="UP000279994">
    <property type="component" value="Unassembled WGS sequence"/>
</dbReference>
<feature type="compositionally biased region" description="Basic residues" evidence="1">
    <location>
        <begin position="201"/>
        <end position="210"/>
    </location>
</feature>
<feature type="domain" description="PaaD zinc beta ribbon" evidence="3">
    <location>
        <begin position="350"/>
        <end position="398"/>
    </location>
</feature>
<feature type="compositionally biased region" description="Low complexity" evidence="1">
    <location>
        <begin position="45"/>
        <end position="55"/>
    </location>
</feature>